<protein>
    <submittedName>
        <fullName evidence="1">Uncharacterized protein</fullName>
    </submittedName>
</protein>
<dbReference type="EMBL" id="QKOD01000001">
    <property type="protein sequence ID" value="RNJ46952.1"/>
    <property type="molecule type" value="Genomic_DNA"/>
</dbReference>
<dbReference type="AlphaFoldDB" id="A0A3M9XGR2"/>
<proteinExistence type="predicted"/>
<reference evidence="1 2" key="1">
    <citation type="journal article" date="2018" name="Mol. Plant Microbe Interact.">
        <title>Taxonomically Different Co-Microsymbionts of a Relict Legume, Oxytropis popoviana, Have Complementary Sets of Symbiotic Genes and Together Increase the Efficiency of Plant Nodulation.</title>
        <authorList>
            <person name="Safronova V."/>
            <person name="Belimov A."/>
            <person name="Sazanova A."/>
            <person name="Chirak E."/>
            <person name="Verkhozina A."/>
            <person name="Kuznetsova I."/>
            <person name="Andronov E."/>
            <person name="Puhalsky J."/>
            <person name="Tikhonovich I."/>
        </authorList>
    </citation>
    <scope>NUCLEOTIDE SEQUENCE [LARGE SCALE GENOMIC DNA]</scope>
    <source>
        <strain evidence="1 2">Opo-235</strain>
    </source>
</reference>
<name>A0A3M9XGR2_9HYPH</name>
<evidence type="ECO:0000313" key="1">
    <source>
        <dbReference type="EMBL" id="RNJ46952.1"/>
    </source>
</evidence>
<sequence>MAFSFETTDWLGNKQNFQAPLILIADILDRDADNKPFVDWLCDYYDAHKERFCAINGQNIALAASYQKRNTEVDGLAFGLAGDYNPLPPPDSDKCSPFSYGEDELSAPFYPYLTAVKVRVPSLSMAGSTGGGTGWVALVDPDQVGDEAEIFAVAAERDEIHPFTEVEEPLGKFQLNFHQESQKSGAVAAPSPNINSFSRVRGPYGLSTQQIQDKRSGVAALSANSLGTSDPATFFLGDASILGGIKLAPILGRLPSGVGTDLPALLDFNTHRGDAPDITGFVYDWSTTKLKTWPDGDGNTGLQFVPGANTSLTIRGGVRVALVEGARPEGFIDGSIDDFKLRLVFGGNGIQIPFRRARFVAPLGRKPEFDVDIDIEKIEFVGPLLQFVDQIKKWLSVLKPGGLGFDLDIRPDGVSIIAPPIDLPTIDLGAVTIAGISITNRCDLHFLGKIPISFQFAFSRKDTPFVVTVYGLGGAGHFLIEVDTNGITLIEAALEFGAFKEISFGGVAKGSVYASGGIIFSSKSVSVDSPDGSGGTYRQTVVALVIFVHVGGSVTALGFISVSVDINVALHVSKRGSETYAYGTASVSYCIKIGFLKKDFTISYSTTIAGSSSGGPSQTFVAGAPAKDSSRFGIEKINEAEFRTYWYAFGGSLEA</sequence>
<organism evidence="1 2">
    <name type="scientific">Mesorhizobium japonicum</name>
    <dbReference type="NCBI Taxonomy" id="2066070"/>
    <lineage>
        <taxon>Bacteria</taxon>
        <taxon>Pseudomonadati</taxon>
        <taxon>Pseudomonadota</taxon>
        <taxon>Alphaproteobacteria</taxon>
        <taxon>Hyphomicrobiales</taxon>
        <taxon>Phyllobacteriaceae</taxon>
        <taxon>Mesorhizobium</taxon>
    </lineage>
</organism>
<accession>A0A3M9XGR2</accession>
<evidence type="ECO:0000313" key="2">
    <source>
        <dbReference type="Proteomes" id="UP000275436"/>
    </source>
</evidence>
<dbReference type="Proteomes" id="UP000275436">
    <property type="component" value="Unassembled WGS sequence"/>
</dbReference>
<comment type="caution">
    <text evidence="1">The sequence shown here is derived from an EMBL/GenBank/DDBJ whole genome shotgun (WGS) entry which is preliminary data.</text>
</comment>
<gene>
    <name evidence="1" type="ORF">DNR46_03515</name>
</gene>